<dbReference type="OrthoDB" id="5227249at2759"/>
<dbReference type="SUPFAM" id="SSF54427">
    <property type="entry name" value="NTF2-like"/>
    <property type="match status" value="1"/>
</dbReference>
<organism evidence="2 3">
    <name type="scientific">Zasmidium cellare ATCC 36951</name>
    <dbReference type="NCBI Taxonomy" id="1080233"/>
    <lineage>
        <taxon>Eukaryota</taxon>
        <taxon>Fungi</taxon>
        <taxon>Dikarya</taxon>
        <taxon>Ascomycota</taxon>
        <taxon>Pezizomycotina</taxon>
        <taxon>Dothideomycetes</taxon>
        <taxon>Dothideomycetidae</taxon>
        <taxon>Mycosphaerellales</taxon>
        <taxon>Mycosphaerellaceae</taxon>
        <taxon>Zasmidium</taxon>
    </lineage>
</organism>
<gene>
    <name evidence="2" type="ORF">M409DRAFT_26957</name>
</gene>
<dbReference type="RefSeq" id="XP_033663609.1">
    <property type="nucleotide sequence ID" value="XM_033808353.1"/>
</dbReference>
<dbReference type="AlphaFoldDB" id="A0A6A6C910"/>
<dbReference type="InterPro" id="IPR032710">
    <property type="entry name" value="NTF2-like_dom_sf"/>
</dbReference>
<keyword evidence="3" id="KW-1185">Reference proteome</keyword>
<name>A0A6A6C910_ZASCE</name>
<sequence length="171" mass="19384">MNTLDRLLAQDAILKTCHQLLYSEDELDRTTMLSCFHPTQKISLDMSGHLQEIPPTTLTPEEWWQQVHSILGGFTATQHFAGNAVVTFDPEDEGKAHVKQSVTAYHCIEEDGVLESVTARAVQEFGMECFEGRWVIGRLVIWRSVPLDNGGLYLKAMERAKDVRTLRKPKD</sequence>
<dbReference type="InterPro" id="IPR037401">
    <property type="entry name" value="SnoaL-like"/>
</dbReference>
<dbReference type="Pfam" id="PF13577">
    <property type="entry name" value="SnoaL_4"/>
    <property type="match status" value="1"/>
</dbReference>
<accession>A0A6A6C910</accession>
<reference evidence="2" key="1">
    <citation type="journal article" date="2020" name="Stud. Mycol.">
        <title>101 Dothideomycetes genomes: a test case for predicting lifestyles and emergence of pathogens.</title>
        <authorList>
            <person name="Haridas S."/>
            <person name="Albert R."/>
            <person name="Binder M."/>
            <person name="Bloem J."/>
            <person name="Labutti K."/>
            <person name="Salamov A."/>
            <person name="Andreopoulos B."/>
            <person name="Baker S."/>
            <person name="Barry K."/>
            <person name="Bills G."/>
            <person name="Bluhm B."/>
            <person name="Cannon C."/>
            <person name="Castanera R."/>
            <person name="Culley D."/>
            <person name="Daum C."/>
            <person name="Ezra D."/>
            <person name="Gonzalez J."/>
            <person name="Henrissat B."/>
            <person name="Kuo A."/>
            <person name="Liang C."/>
            <person name="Lipzen A."/>
            <person name="Lutzoni F."/>
            <person name="Magnuson J."/>
            <person name="Mondo S."/>
            <person name="Nolan M."/>
            <person name="Ohm R."/>
            <person name="Pangilinan J."/>
            <person name="Park H.-J."/>
            <person name="Ramirez L."/>
            <person name="Alfaro M."/>
            <person name="Sun H."/>
            <person name="Tritt A."/>
            <person name="Yoshinaga Y."/>
            <person name="Zwiers L.-H."/>
            <person name="Turgeon B."/>
            <person name="Goodwin S."/>
            <person name="Spatafora J."/>
            <person name="Crous P."/>
            <person name="Grigoriev I."/>
        </authorList>
    </citation>
    <scope>NUCLEOTIDE SEQUENCE</scope>
    <source>
        <strain evidence="2">ATCC 36951</strain>
    </source>
</reference>
<evidence type="ECO:0000313" key="2">
    <source>
        <dbReference type="EMBL" id="KAF2162720.1"/>
    </source>
</evidence>
<evidence type="ECO:0000313" key="3">
    <source>
        <dbReference type="Proteomes" id="UP000799537"/>
    </source>
</evidence>
<feature type="domain" description="SnoaL-like" evidence="1">
    <location>
        <begin position="6"/>
        <end position="139"/>
    </location>
</feature>
<evidence type="ECO:0000259" key="1">
    <source>
        <dbReference type="Pfam" id="PF13577"/>
    </source>
</evidence>
<dbReference type="EMBL" id="ML993612">
    <property type="protein sequence ID" value="KAF2162720.1"/>
    <property type="molecule type" value="Genomic_DNA"/>
</dbReference>
<dbReference type="Gene3D" id="3.10.450.50">
    <property type="match status" value="1"/>
</dbReference>
<proteinExistence type="predicted"/>
<protein>
    <recommendedName>
        <fullName evidence="1">SnoaL-like domain-containing protein</fullName>
    </recommendedName>
</protein>
<dbReference type="Proteomes" id="UP000799537">
    <property type="component" value="Unassembled WGS sequence"/>
</dbReference>
<dbReference type="GeneID" id="54561625"/>